<comment type="caution">
    <text evidence="1">The sequence shown here is derived from an EMBL/GenBank/DDBJ whole genome shotgun (WGS) entry which is preliminary data.</text>
</comment>
<organism evidence="1">
    <name type="scientific">marine sediment metagenome</name>
    <dbReference type="NCBI Taxonomy" id="412755"/>
    <lineage>
        <taxon>unclassified sequences</taxon>
        <taxon>metagenomes</taxon>
        <taxon>ecological metagenomes</taxon>
    </lineage>
</organism>
<gene>
    <name evidence="1" type="ORF">LCGC14_2032610</name>
</gene>
<name>A0A0F9FGS2_9ZZZZ</name>
<sequence>MQELIISYPRNMNNYFRIREQPDTPGKLVQSISGQSLIKFTDNQNGRLHVLADIEYSEHVGKIHAKLIYDGEYNPVVPTDTQIIEGYLRICFRRQMGDWRIKIEDGGETFFVSTYEGLISHDWYDETPHLYHKGKAYLYQGKALLIPTITIRPANVQHAINRIRDTYYGAEPNEYMDLVSTIMDE</sequence>
<dbReference type="AlphaFoldDB" id="A0A0F9FGS2"/>
<dbReference type="EMBL" id="LAZR01023685">
    <property type="protein sequence ID" value="KKL77666.1"/>
    <property type="molecule type" value="Genomic_DNA"/>
</dbReference>
<protein>
    <submittedName>
        <fullName evidence="1">Uncharacterized protein</fullName>
    </submittedName>
</protein>
<accession>A0A0F9FGS2</accession>
<reference evidence="1" key="1">
    <citation type="journal article" date="2015" name="Nature">
        <title>Complex archaea that bridge the gap between prokaryotes and eukaryotes.</title>
        <authorList>
            <person name="Spang A."/>
            <person name="Saw J.H."/>
            <person name="Jorgensen S.L."/>
            <person name="Zaremba-Niedzwiedzka K."/>
            <person name="Martijn J."/>
            <person name="Lind A.E."/>
            <person name="van Eijk R."/>
            <person name="Schleper C."/>
            <person name="Guy L."/>
            <person name="Ettema T.J."/>
        </authorList>
    </citation>
    <scope>NUCLEOTIDE SEQUENCE</scope>
</reference>
<proteinExistence type="predicted"/>
<evidence type="ECO:0000313" key="1">
    <source>
        <dbReference type="EMBL" id="KKL77666.1"/>
    </source>
</evidence>